<gene>
    <name evidence="8" type="primary">resA</name>
    <name evidence="8" type="ORF">FZC79_05870</name>
</gene>
<keyword evidence="6" id="KW-0472">Membrane</keyword>
<dbReference type="Pfam" id="PF00578">
    <property type="entry name" value="AhpC-TSA"/>
    <property type="match status" value="1"/>
</dbReference>
<keyword evidence="6" id="KW-1133">Transmembrane helix</keyword>
<accession>A0A5D4KHV0</accession>
<protein>
    <submittedName>
        <fullName evidence="8">Thiol-disulfide oxidoreductase ResA</fullName>
    </submittedName>
</protein>
<comment type="subcellular location">
    <subcellularLocation>
        <location evidence="1">Cell envelope</location>
    </subcellularLocation>
</comment>
<evidence type="ECO:0000256" key="3">
    <source>
        <dbReference type="ARBA" id="ARBA00022968"/>
    </source>
</evidence>
<organism evidence="8 9">
    <name type="scientific">Rossellomorea vietnamensis</name>
    <dbReference type="NCBI Taxonomy" id="218284"/>
    <lineage>
        <taxon>Bacteria</taxon>
        <taxon>Bacillati</taxon>
        <taxon>Bacillota</taxon>
        <taxon>Bacilli</taxon>
        <taxon>Bacillales</taxon>
        <taxon>Bacillaceae</taxon>
        <taxon>Rossellomorea</taxon>
    </lineage>
</organism>
<dbReference type="InterPro" id="IPR000866">
    <property type="entry name" value="AhpC/TSA"/>
</dbReference>
<evidence type="ECO:0000256" key="4">
    <source>
        <dbReference type="ARBA" id="ARBA00023157"/>
    </source>
</evidence>
<dbReference type="Gene3D" id="3.40.30.10">
    <property type="entry name" value="Glutaredoxin"/>
    <property type="match status" value="1"/>
</dbReference>
<evidence type="ECO:0000313" key="8">
    <source>
        <dbReference type="EMBL" id="TYR76410.1"/>
    </source>
</evidence>
<evidence type="ECO:0000256" key="2">
    <source>
        <dbReference type="ARBA" id="ARBA00022748"/>
    </source>
</evidence>
<dbReference type="EMBL" id="VTEH01000003">
    <property type="protein sequence ID" value="TYR76410.1"/>
    <property type="molecule type" value="Genomic_DNA"/>
</dbReference>
<dbReference type="CDD" id="cd02966">
    <property type="entry name" value="TlpA_like_family"/>
    <property type="match status" value="1"/>
</dbReference>
<keyword evidence="4" id="KW-1015">Disulfide bond</keyword>
<feature type="domain" description="Thioredoxin" evidence="7">
    <location>
        <begin position="38"/>
        <end position="176"/>
    </location>
</feature>
<evidence type="ECO:0000259" key="7">
    <source>
        <dbReference type="PROSITE" id="PS51352"/>
    </source>
</evidence>
<evidence type="ECO:0000256" key="1">
    <source>
        <dbReference type="ARBA" id="ARBA00004196"/>
    </source>
</evidence>
<dbReference type="InterPro" id="IPR050553">
    <property type="entry name" value="Thioredoxin_ResA/DsbE_sf"/>
</dbReference>
<dbReference type="SUPFAM" id="SSF52833">
    <property type="entry name" value="Thioredoxin-like"/>
    <property type="match status" value="1"/>
</dbReference>
<dbReference type="RefSeq" id="WP_148945911.1">
    <property type="nucleotide sequence ID" value="NZ_JBNILU010000003.1"/>
</dbReference>
<dbReference type="PROSITE" id="PS51352">
    <property type="entry name" value="THIOREDOXIN_2"/>
    <property type="match status" value="1"/>
</dbReference>
<dbReference type="InterPro" id="IPR013766">
    <property type="entry name" value="Thioredoxin_domain"/>
</dbReference>
<evidence type="ECO:0000256" key="5">
    <source>
        <dbReference type="ARBA" id="ARBA00023284"/>
    </source>
</evidence>
<dbReference type="GO" id="GO:0030313">
    <property type="term" value="C:cell envelope"/>
    <property type="evidence" value="ECO:0007669"/>
    <property type="project" value="UniProtKB-SubCell"/>
</dbReference>
<dbReference type="GO" id="GO:0017004">
    <property type="term" value="P:cytochrome complex assembly"/>
    <property type="evidence" value="ECO:0007669"/>
    <property type="project" value="UniProtKB-KW"/>
</dbReference>
<sequence length="177" mass="20217">MDKKKRRLLIRTIILVVLAAAVIYTLYANFTKEERGVLKAGDQAPDFVLQDMEGNTHQLSDYKGQGVFLNFWGTWCKPCEKEMPYMENQYQAFKDEGVQILAVNVGESDFQVNKFIEEHDLTFPVVVDSEIDVQNAYGIKPLPTTLLVDENGIIQRIITGEMTETDIEQHMESIKPN</sequence>
<keyword evidence="6" id="KW-0812">Transmembrane</keyword>
<evidence type="ECO:0000313" key="9">
    <source>
        <dbReference type="Proteomes" id="UP000323317"/>
    </source>
</evidence>
<feature type="transmembrane region" description="Helical" evidence="6">
    <location>
        <begin position="12"/>
        <end position="30"/>
    </location>
</feature>
<dbReference type="GO" id="GO:0016491">
    <property type="term" value="F:oxidoreductase activity"/>
    <property type="evidence" value="ECO:0007669"/>
    <property type="project" value="InterPro"/>
</dbReference>
<dbReference type="Proteomes" id="UP000323317">
    <property type="component" value="Unassembled WGS sequence"/>
</dbReference>
<dbReference type="InterPro" id="IPR036249">
    <property type="entry name" value="Thioredoxin-like_sf"/>
</dbReference>
<keyword evidence="3" id="KW-0735">Signal-anchor</keyword>
<keyword evidence="5" id="KW-0676">Redox-active center</keyword>
<dbReference type="AlphaFoldDB" id="A0A5D4KHV0"/>
<dbReference type="NCBIfam" id="NF002854">
    <property type="entry name" value="PRK03147.1"/>
    <property type="match status" value="1"/>
</dbReference>
<dbReference type="PANTHER" id="PTHR42852:SF6">
    <property type="entry name" value="THIOL:DISULFIDE INTERCHANGE PROTEIN DSBE"/>
    <property type="match status" value="1"/>
</dbReference>
<keyword evidence="2" id="KW-0201">Cytochrome c-type biogenesis</keyword>
<dbReference type="GO" id="GO:0016209">
    <property type="term" value="F:antioxidant activity"/>
    <property type="evidence" value="ECO:0007669"/>
    <property type="project" value="InterPro"/>
</dbReference>
<proteinExistence type="predicted"/>
<dbReference type="PANTHER" id="PTHR42852">
    <property type="entry name" value="THIOL:DISULFIDE INTERCHANGE PROTEIN DSBE"/>
    <property type="match status" value="1"/>
</dbReference>
<name>A0A5D4KHV0_9BACI</name>
<comment type="caution">
    <text evidence="8">The sequence shown here is derived from an EMBL/GenBank/DDBJ whole genome shotgun (WGS) entry which is preliminary data.</text>
</comment>
<evidence type="ECO:0000256" key="6">
    <source>
        <dbReference type="SAM" id="Phobius"/>
    </source>
</evidence>
<reference evidence="8 9" key="1">
    <citation type="submission" date="2019-08" db="EMBL/GenBank/DDBJ databases">
        <title>Bacillus genomes from the desert of Cuatro Cienegas, Coahuila.</title>
        <authorList>
            <person name="Olmedo-Alvarez G."/>
        </authorList>
    </citation>
    <scope>NUCLEOTIDE SEQUENCE [LARGE SCALE GENOMIC DNA]</scope>
    <source>
        <strain evidence="8 9">CH40_1T</strain>
    </source>
</reference>